<feature type="binding site" description="axial binding residue" evidence="8">
    <location>
        <position position="115"/>
    </location>
    <ligand>
        <name>chlorophyll b</name>
        <dbReference type="ChEBI" id="CHEBI:61721"/>
        <label>1</label>
    </ligand>
    <ligandPart>
        <name>Mg</name>
        <dbReference type="ChEBI" id="CHEBI:25107"/>
    </ligandPart>
</feature>
<feature type="binding site" evidence="8">
    <location>
        <position position="222"/>
    </location>
    <ligand>
        <name>chlorophyll a</name>
        <dbReference type="ChEBI" id="CHEBI:58416"/>
        <label>1</label>
    </ligand>
</feature>
<protein>
    <submittedName>
        <fullName evidence="11">Uncharacterized protein</fullName>
    </submittedName>
</protein>
<sequence>MMKLAILSTTIAASTAFAPIGTHSSRTSALRSISSEAAADVPADIPQPSSSSSSSSTTPATVPINGWIPDDSRPCYGLPGVVAPTGYFDPLGFAQYGITLNEIKRYRESEVMHGRVAMLATVGYLVGENFPGPFGLTGPANDQLAQVPAFPFTLLAGLVAAAELKRATIGWVEPDFGNWTNTLWTIRDGYYPGDLGFDPLGLRPTDSKEFADMQTRELQNGRLAMIGAAGMCAQEIFNHRTILGTIDFYEKVSAGINPYEGCADGQIILRGSGEKGRWTIRDGYYPGDLGFDPLGLRPTDSKKFADMQTRELQNGRLAMIGAAGMCAQEIFNHRTILGTIDFYEKVSAGINPYEGCADGVIC</sequence>
<keyword evidence="8" id="KW-0157">Chromophore</keyword>
<feature type="binding site" description="axial binding residue" evidence="8">
    <location>
        <position position="217"/>
    </location>
    <ligand>
        <name>chlorophyll a</name>
        <dbReference type="ChEBI" id="CHEBI:58416"/>
        <label>3</label>
    </ligand>
    <ligandPart>
        <name>Mg</name>
        <dbReference type="ChEBI" id="CHEBI:25107"/>
    </ligandPart>
</feature>
<evidence type="ECO:0000256" key="8">
    <source>
        <dbReference type="PIRSR" id="PIRSR601344-1"/>
    </source>
</evidence>
<dbReference type="GO" id="GO:0009507">
    <property type="term" value="C:chloroplast"/>
    <property type="evidence" value="ECO:0007669"/>
    <property type="project" value="UniProtKB-SubCell"/>
</dbReference>
<organism evidence="11 12">
    <name type="scientific">Stephanodiscus triporus</name>
    <dbReference type="NCBI Taxonomy" id="2934178"/>
    <lineage>
        <taxon>Eukaryota</taxon>
        <taxon>Sar</taxon>
        <taxon>Stramenopiles</taxon>
        <taxon>Ochrophyta</taxon>
        <taxon>Bacillariophyta</taxon>
        <taxon>Coscinodiscophyceae</taxon>
        <taxon>Thalassiosirophycidae</taxon>
        <taxon>Stephanodiscales</taxon>
        <taxon>Stephanodiscaceae</taxon>
        <taxon>Stephanodiscus</taxon>
    </lineage>
</organism>
<accession>A0ABD3P9W9</accession>
<evidence type="ECO:0000313" key="11">
    <source>
        <dbReference type="EMBL" id="KAL3784915.1"/>
    </source>
</evidence>
<feature type="region of interest" description="Disordered" evidence="9">
    <location>
        <begin position="40"/>
        <end position="64"/>
    </location>
</feature>
<feature type="binding site" description="axial binding residue" evidence="8">
    <location>
        <position position="220"/>
    </location>
    <ligand>
        <name>chlorophyll a</name>
        <dbReference type="ChEBI" id="CHEBI:58416"/>
        <label>4</label>
    </ligand>
    <ligandPart>
        <name>Mg</name>
        <dbReference type="ChEBI" id="CHEBI:25107"/>
    </ligandPart>
</feature>
<evidence type="ECO:0000256" key="6">
    <source>
        <dbReference type="ARBA" id="ARBA00022640"/>
    </source>
</evidence>
<dbReference type="GO" id="GO:0030076">
    <property type="term" value="C:light-harvesting complex"/>
    <property type="evidence" value="ECO:0007669"/>
    <property type="project" value="UniProtKB-KW"/>
</dbReference>
<dbReference type="InterPro" id="IPR022796">
    <property type="entry name" value="Chloroa_b-bind"/>
</dbReference>
<comment type="caution">
    <text evidence="11">The sequence shown here is derived from an EMBL/GenBank/DDBJ whole genome shotgun (WGS) entry which is preliminary data.</text>
</comment>
<feature type="chain" id="PRO_5044878236" evidence="10">
    <location>
        <begin position="17"/>
        <end position="362"/>
    </location>
</feature>
<dbReference type="AlphaFoldDB" id="A0ABD3P9W9"/>
<keyword evidence="8" id="KW-0148">Chlorophyll</keyword>
<evidence type="ECO:0000256" key="4">
    <source>
        <dbReference type="ARBA" id="ARBA00022528"/>
    </source>
</evidence>
<dbReference type="Pfam" id="PF00504">
    <property type="entry name" value="Chloroa_b-bind"/>
    <property type="match status" value="2"/>
</dbReference>
<comment type="function">
    <text evidence="1">The light-harvesting complex (LHC) functions as a light receptor, it captures and delivers excitation energy to photosystems with which it is closely associated. Energy is transferred from the carotenoid and chlorophyll C (or B) to chlorophyll A and the photosynthetic reaction centers where it is used to synthesize ATP and reducing power.</text>
</comment>
<feature type="binding site" description="axial binding residue" evidence="8">
    <location>
        <position position="173"/>
    </location>
    <ligand>
        <name>chlorophyll b</name>
        <dbReference type="ChEBI" id="CHEBI:61721"/>
        <label>1</label>
    </ligand>
    <ligandPart>
        <name>Mg</name>
        <dbReference type="ChEBI" id="CHEBI:25107"/>
    </ligandPart>
</feature>
<keyword evidence="7" id="KW-0437">Light-harvesting polypeptide</keyword>
<keyword evidence="4" id="KW-0150">Chloroplast</keyword>
<reference evidence="11 12" key="1">
    <citation type="submission" date="2024-10" db="EMBL/GenBank/DDBJ databases">
        <title>Updated reference genomes for cyclostephanoid diatoms.</title>
        <authorList>
            <person name="Roberts W.R."/>
            <person name="Alverson A.J."/>
        </authorList>
    </citation>
    <scope>NUCLEOTIDE SEQUENCE [LARGE SCALE GENOMIC DNA]</scope>
    <source>
        <strain evidence="11 12">AJA276-08</strain>
    </source>
</reference>
<evidence type="ECO:0000256" key="5">
    <source>
        <dbReference type="ARBA" id="ARBA00022531"/>
    </source>
</evidence>
<keyword evidence="10" id="KW-0732">Signal</keyword>
<name>A0ABD3P9W9_9STRA</name>
<evidence type="ECO:0000256" key="9">
    <source>
        <dbReference type="SAM" id="MobiDB-lite"/>
    </source>
</evidence>
<comment type="similarity">
    <text evidence="3">Belongs to the fucoxanthin chlorophyll protein family.</text>
</comment>
<evidence type="ECO:0000256" key="10">
    <source>
        <dbReference type="SAM" id="SignalP"/>
    </source>
</evidence>
<evidence type="ECO:0000256" key="2">
    <source>
        <dbReference type="ARBA" id="ARBA00004229"/>
    </source>
</evidence>
<feature type="binding site" description="axial binding residue" evidence="8">
    <location>
        <position position="234"/>
    </location>
    <ligand>
        <name>chlorophyll a</name>
        <dbReference type="ChEBI" id="CHEBI:58416"/>
        <label>5</label>
    </ligand>
    <ligandPart>
        <name>Mg</name>
        <dbReference type="ChEBI" id="CHEBI:25107"/>
    </ligandPart>
</feature>
<evidence type="ECO:0000256" key="1">
    <source>
        <dbReference type="ARBA" id="ARBA00004022"/>
    </source>
</evidence>
<evidence type="ECO:0000256" key="3">
    <source>
        <dbReference type="ARBA" id="ARBA00005933"/>
    </source>
</evidence>
<dbReference type="Gene3D" id="1.10.3460.10">
    <property type="entry name" value="Chlorophyll a/b binding protein domain"/>
    <property type="match status" value="2"/>
</dbReference>
<dbReference type="Proteomes" id="UP001530315">
    <property type="component" value="Unassembled WGS sequence"/>
</dbReference>
<feature type="binding site" evidence="8">
    <location>
        <position position="113"/>
    </location>
    <ligand>
        <name>chlorophyll a</name>
        <dbReference type="ChEBI" id="CHEBI:58416"/>
        <label>1</label>
    </ligand>
</feature>
<keyword evidence="6" id="KW-0934">Plastid</keyword>
<dbReference type="InterPro" id="IPR001344">
    <property type="entry name" value="Chloro_AB-bd_pln"/>
</dbReference>
<evidence type="ECO:0000256" key="7">
    <source>
        <dbReference type="ARBA" id="ARBA00023243"/>
    </source>
</evidence>
<gene>
    <name evidence="11" type="ORF">ACHAW5_006237</name>
</gene>
<dbReference type="PANTHER" id="PTHR21649">
    <property type="entry name" value="CHLOROPHYLL A/B BINDING PROTEIN"/>
    <property type="match status" value="1"/>
</dbReference>
<dbReference type="SUPFAM" id="SSF103511">
    <property type="entry name" value="Chlorophyll a-b binding protein"/>
    <property type="match status" value="2"/>
</dbReference>
<feature type="signal peptide" evidence="10">
    <location>
        <begin position="1"/>
        <end position="16"/>
    </location>
</feature>
<proteinExistence type="inferred from homology"/>
<evidence type="ECO:0000313" key="12">
    <source>
        <dbReference type="Proteomes" id="UP001530315"/>
    </source>
</evidence>
<feature type="binding site" evidence="8">
    <location>
        <position position="110"/>
    </location>
    <ligand>
        <name>chlorophyll a</name>
        <dbReference type="ChEBI" id="CHEBI:58416"/>
        <label>1</label>
    </ligand>
</feature>
<dbReference type="GO" id="GO:0015979">
    <property type="term" value="P:photosynthesis"/>
    <property type="evidence" value="ECO:0007669"/>
    <property type="project" value="UniProtKB-KW"/>
</dbReference>
<dbReference type="EMBL" id="JALLAZ020000913">
    <property type="protein sequence ID" value="KAL3784915.1"/>
    <property type="molecule type" value="Genomic_DNA"/>
</dbReference>
<keyword evidence="5" id="KW-0602">Photosynthesis</keyword>
<keyword evidence="12" id="KW-1185">Reference proteome</keyword>
<comment type="subcellular location">
    <subcellularLocation>
        <location evidence="2">Plastid</location>
        <location evidence="2">Chloroplast</location>
    </subcellularLocation>
</comment>
<feature type="binding site" description="axial binding residue" evidence="8">
    <location>
        <position position="183"/>
    </location>
    <ligand>
        <name>chlorophyll b</name>
        <dbReference type="ChEBI" id="CHEBI:61721"/>
        <label>1</label>
    </ligand>
    <ligandPart>
        <name>Mg</name>
        <dbReference type="ChEBI" id="CHEBI:25107"/>
    </ligandPart>
</feature>